<keyword evidence="5" id="KW-0862">Zinc</keyword>
<accession>A0A4C1ZTT3</accession>
<dbReference type="InterPro" id="IPR001765">
    <property type="entry name" value="Carbonic_anhydrase"/>
</dbReference>
<dbReference type="PANTHER" id="PTHR11002:SF76">
    <property type="entry name" value="CARBONIC ANHYDRASE"/>
    <property type="match status" value="1"/>
</dbReference>
<dbReference type="Proteomes" id="UP000299102">
    <property type="component" value="Unassembled WGS sequence"/>
</dbReference>
<protein>
    <recommendedName>
        <fullName evidence="3">carbonic anhydrase</fullName>
        <ecNumber evidence="3">4.2.1.1</ecNumber>
    </recommendedName>
</protein>
<dbReference type="EC" id="4.2.1.1" evidence="3"/>
<dbReference type="GO" id="GO:0004089">
    <property type="term" value="F:carbonate dehydratase activity"/>
    <property type="evidence" value="ECO:0007669"/>
    <property type="project" value="UniProtKB-EC"/>
</dbReference>
<comment type="caution">
    <text evidence="8">The sequence shown here is derived from an EMBL/GenBank/DDBJ whole genome shotgun (WGS) entry which is preliminary data.</text>
</comment>
<name>A0A4C1ZTT3_EUMVA</name>
<evidence type="ECO:0000256" key="7">
    <source>
        <dbReference type="ARBA" id="ARBA00048348"/>
    </source>
</evidence>
<keyword evidence="4" id="KW-0479">Metal-binding</keyword>
<comment type="catalytic activity">
    <reaction evidence="7">
        <text>hydrogencarbonate + H(+) = CO2 + H2O</text>
        <dbReference type="Rhea" id="RHEA:10748"/>
        <dbReference type="ChEBI" id="CHEBI:15377"/>
        <dbReference type="ChEBI" id="CHEBI:15378"/>
        <dbReference type="ChEBI" id="CHEBI:16526"/>
        <dbReference type="ChEBI" id="CHEBI:17544"/>
        <dbReference type="EC" id="4.2.1.1"/>
    </reaction>
</comment>
<keyword evidence="6" id="KW-0456">Lyase</keyword>
<keyword evidence="9" id="KW-1185">Reference proteome</keyword>
<comment type="cofactor">
    <cofactor evidence="1">
        <name>Zn(2+)</name>
        <dbReference type="ChEBI" id="CHEBI:29105"/>
    </cofactor>
</comment>
<dbReference type="PANTHER" id="PTHR11002">
    <property type="entry name" value="CARBONIC ANHYDRASE"/>
    <property type="match status" value="1"/>
</dbReference>
<evidence type="ECO:0000313" key="9">
    <source>
        <dbReference type="Proteomes" id="UP000299102"/>
    </source>
</evidence>
<sequence>MRYRVLDRAGMVKQFQQVRDNPVEQRRLSPLKSWLCTHGQSSLEKFLAMNGDFSKPILFTAETPQRKFAAYIDPENNFCIEDKLSQVNTLQQLQNVASYGILKKRLERYDLHIHALWFDIYTGDIYYFSRRAKRFVIIDESTYDILLAEIRRFYS</sequence>
<dbReference type="Gene3D" id="3.40.1050.10">
    <property type="entry name" value="Carbonic anhydrase"/>
    <property type="match status" value="1"/>
</dbReference>
<dbReference type="SUPFAM" id="SSF53056">
    <property type="entry name" value="beta-carbonic anhydrase, cab"/>
    <property type="match status" value="1"/>
</dbReference>
<evidence type="ECO:0000256" key="6">
    <source>
        <dbReference type="ARBA" id="ARBA00023239"/>
    </source>
</evidence>
<comment type="similarity">
    <text evidence="2">Belongs to the beta-class carbonic anhydrase family.</text>
</comment>
<dbReference type="OrthoDB" id="10020193at2759"/>
<evidence type="ECO:0000256" key="3">
    <source>
        <dbReference type="ARBA" id="ARBA00012925"/>
    </source>
</evidence>
<evidence type="ECO:0000256" key="5">
    <source>
        <dbReference type="ARBA" id="ARBA00022833"/>
    </source>
</evidence>
<evidence type="ECO:0000256" key="1">
    <source>
        <dbReference type="ARBA" id="ARBA00001947"/>
    </source>
</evidence>
<gene>
    <name evidence="8" type="primary">bca-1</name>
    <name evidence="8" type="ORF">EVAR_57523_1</name>
</gene>
<organism evidence="8 9">
    <name type="scientific">Eumeta variegata</name>
    <name type="common">Bagworm moth</name>
    <name type="synonym">Eumeta japonica</name>
    <dbReference type="NCBI Taxonomy" id="151549"/>
    <lineage>
        <taxon>Eukaryota</taxon>
        <taxon>Metazoa</taxon>
        <taxon>Ecdysozoa</taxon>
        <taxon>Arthropoda</taxon>
        <taxon>Hexapoda</taxon>
        <taxon>Insecta</taxon>
        <taxon>Pterygota</taxon>
        <taxon>Neoptera</taxon>
        <taxon>Endopterygota</taxon>
        <taxon>Lepidoptera</taxon>
        <taxon>Glossata</taxon>
        <taxon>Ditrysia</taxon>
        <taxon>Tineoidea</taxon>
        <taxon>Psychidae</taxon>
        <taxon>Oiketicinae</taxon>
        <taxon>Eumeta</taxon>
    </lineage>
</organism>
<dbReference type="GO" id="GO:0008270">
    <property type="term" value="F:zinc ion binding"/>
    <property type="evidence" value="ECO:0007669"/>
    <property type="project" value="InterPro"/>
</dbReference>
<reference evidence="8 9" key="1">
    <citation type="journal article" date="2019" name="Commun. Biol.">
        <title>The bagworm genome reveals a unique fibroin gene that provides high tensile strength.</title>
        <authorList>
            <person name="Kono N."/>
            <person name="Nakamura H."/>
            <person name="Ohtoshi R."/>
            <person name="Tomita M."/>
            <person name="Numata K."/>
            <person name="Arakawa K."/>
        </authorList>
    </citation>
    <scope>NUCLEOTIDE SEQUENCE [LARGE SCALE GENOMIC DNA]</scope>
</reference>
<dbReference type="InterPro" id="IPR036874">
    <property type="entry name" value="Carbonic_anhydrase_sf"/>
</dbReference>
<proteinExistence type="inferred from homology"/>
<evidence type="ECO:0000313" key="8">
    <source>
        <dbReference type="EMBL" id="GBP90183.1"/>
    </source>
</evidence>
<dbReference type="AlphaFoldDB" id="A0A4C1ZTT3"/>
<evidence type="ECO:0000256" key="2">
    <source>
        <dbReference type="ARBA" id="ARBA00006217"/>
    </source>
</evidence>
<dbReference type="STRING" id="151549.A0A4C1ZTT3"/>
<dbReference type="EMBL" id="BGZK01002064">
    <property type="protein sequence ID" value="GBP90183.1"/>
    <property type="molecule type" value="Genomic_DNA"/>
</dbReference>
<evidence type="ECO:0000256" key="4">
    <source>
        <dbReference type="ARBA" id="ARBA00022723"/>
    </source>
</evidence>